<keyword evidence="3" id="KW-0378">Hydrolase</keyword>
<evidence type="ECO:0000259" key="2">
    <source>
        <dbReference type="PROSITE" id="PS50263"/>
    </source>
</evidence>
<organism evidence="3 4">
    <name type="scientific">Serinibacter arcticus</name>
    <dbReference type="NCBI Taxonomy" id="1655435"/>
    <lineage>
        <taxon>Bacteria</taxon>
        <taxon>Bacillati</taxon>
        <taxon>Actinomycetota</taxon>
        <taxon>Actinomycetes</taxon>
        <taxon>Micrococcales</taxon>
        <taxon>Beutenbergiaceae</taxon>
        <taxon>Serinibacter</taxon>
    </lineage>
</organism>
<dbReference type="PANTHER" id="PTHR23088">
    <property type="entry name" value="NITRILASE-RELATED"/>
    <property type="match status" value="1"/>
</dbReference>
<keyword evidence="4" id="KW-1185">Reference proteome</keyword>
<evidence type="ECO:0000313" key="3">
    <source>
        <dbReference type="EMBL" id="PWD52009.1"/>
    </source>
</evidence>
<dbReference type="Pfam" id="PF00795">
    <property type="entry name" value="CN_hydrolase"/>
    <property type="match status" value="1"/>
</dbReference>
<feature type="domain" description="CN hydrolase" evidence="2">
    <location>
        <begin position="1"/>
        <end position="255"/>
    </location>
</feature>
<dbReference type="SUPFAM" id="SSF56317">
    <property type="entry name" value="Carbon-nitrogen hydrolase"/>
    <property type="match status" value="1"/>
</dbReference>
<reference evidence="3 4" key="1">
    <citation type="submission" date="2018-03" db="EMBL/GenBank/DDBJ databases">
        <title>Genome assembly of novel Miniimonas species PCH200.</title>
        <authorList>
            <person name="Thakur V."/>
            <person name="Kumar V."/>
            <person name="Singh D."/>
        </authorList>
    </citation>
    <scope>NUCLEOTIDE SEQUENCE [LARGE SCALE GENOMIC DNA]</scope>
    <source>
        <strain evidence="3 4">PCH200</strain>
    </source>
</reference>
<dbReference type="InterPro" id="IPR001110">
    <property type="entry name" value="UPF0012_CS"/>
</dbReference>
<name>A0A2U1ZYF0_9MICO</name>
<dbReference type="EMBL" id="PYHR01000002">
    <property type="protein sequence ID" value="PWD52009.1"/>
    <property type="molecule type" value="Genomic_DNA"/>
</dbReference>
<comment type="caution">
    <text evidence="3">The sequence shown here is derived from an EMBL/GenBank/DDBJ whole genome shotgun (WGS) entry which is preliminary data.</text>
</comment>
<evidence type="ECO:0000256" key="1">
    <source>
        <dbReference type="ARBA" id="ARBA00010613"/>
    </source>
</evidence>
<dbReference type="AlphaFoldDB" id="A0A2U1ZYF0"/>
<protein>
    <submittedName>
        <fullName evidence="3">Hydrolase</fullName>
    </submittedName>
</protein>
<dbReference type="InterPro" id="IPR036526">
    <property type="entry name" value="C-N_Hydrolase_sf"/>
</dbReference>
<dbReference type="PROSITE" id="PS01227">
    <property type="entry name" value="UPF0012"/>
    <property type="match status" value="1"/>
</dbReference>
<dbReference type="Proteomes" id="UP000245166">
    <property type="component" value="Unassembled WGS sequence"/>
</dbReference>
<dbReference type="Gene3D" id="3.60.110.10">
    <property type="entry name" value="Carbon-nitrogen hydrolase"/>
    <property type="match status" value="1"/>
</dbReference>
<dbReference type="InterPro" id="IPR003010">
    <property type="entry name" value="C-N_Hydrolase"/>
</dbReference>
<proteinExistence type="inferred from homology"/>
<dbReference type="RefSeq" id="WP_109230392.1">
    <property type="nucleotide sequence ID" value="NZ_PYHR01000002.1"/>
</dbReference>
<sequence>MRVAVAQLDTARDAPGLRGATDLVLDAVERAAGAHAADVVVLPEYASGWAEPVDADLALPDGGDLLPAVRDLAARLGVAVVLGLLIPTAEPGRAHNVTVVVGADGDELGRYTKVHLYDAYGARESDVLDAGDPATAGAPLVVTVATAAGSLRLGVVTCYDLRFPESVRALVDADGGPPDVVAVGAAWAAGEGKADQLRVLARARAIESTAYVALASQSGAGRVGGSAVVDPRGIVLSQVSDDAPTPAIAVADVDLEQLAAVRSASPVLAHRRYGVHPLS</sequence>
<dbReference type="PANTHER" id="PTHR23088:SF27">
    <property type="entry name" value="DEAMINATED GLUTATHIONE AMIDASE"/>
    <property type="match status" value="1"/>
</dbReference>
<accession>A0A2U1ZYF0</accession>
<evidence type="ECO:0000313" key="4">
    <source>
        <dbReference type="Proteomes" id="UP000245166"/>
    </source>
</evidence>
<dbReference type="GO" id="GO:0016787">
    <property type="term" value="F:hydrolase activity"/>
    <property type="evidence" value="ECO:0007669"/>
    <property type="project" value="UniProtKB-KW"/>
</dbReference>
<dbReference type="OrthoDB" id="9811121at2"/>
<dbReference type="PROSITE" id="PS50263">
    <property type="entry name" value="CN_HYDROLASE"/>
    <property type="match status" value="1"/>
</dbReference>
<comment type="similarity">
    <text evidence="1">Belongs to the carbon-nitrogen hydrolase superfamily. NIT1/NIT2 family.</text>
</comment>
<gene>
    <name evidence="3" type="ORF">C8046_16535</name>
</gene>